<reference evidence="2" key="2">
    <citation type="submission" date="2015-06" db="UniProtKB">
        <authorList>
            <consortium name="EnsemblProtists"/>
        </authorList>
    </citation>
    <scope>IDENTIFICATION</scope>
    <source>
        <strain evidence="2">Pr102</strain>
    </source>
</reference>
<keyword evidence="3" id="KW-1185">Reference proteome</keyword>
<evidence type="ECO:0000313" key="3">
    <source>
        <dbReference type="Proteomes" id="UP000005238"/>
    </source>
</evidence>
<sequence length="313" mass="35497">MTFQRSPRSAAERRREREMQYELLKFHRNQADPIATNLTKKRTREPRVEMETNPFCLERQLADNYQQLNFNKNPRFYSVSMQDGARVEQNPRNHSSFINQSADLLASSRIDVRARPEFSTLPPATSYLPAVEQFTAPKVVSVDPSDLRQFPAERSCHDQYGTHLTSQSVTFGHRPSSAARMFDHLSNTISGANSPRNPGGKTSRRASSTPVRTGMSVMELAQLLAPVNSSLSSSAASKNSSKALQRWKAGSTERRQEAEKRKRKVELERGFINFVYNPPRELKPGQFLPPDQTTAQLIDKYRKLAVGKLPDIF</sequence>
<feature type="compositionally biased region" description="Low complexity" evidence="1">
    <location>
        <begin position="232"/>
        <end position="244"/>
    </location>
</feature>
<dbReference type="InParanoid" id="H3HE28"/>
<dbReference type="VEuPathDB" id="FungiDB:KRP22_3698"/>
<feature type="compositionally biased region" description="Polar residues" evidence="1">
    <location>
        <begin position="187"/>
        <end position="196"/>
    </location>
</feature>
<dbReference type="Proteomes" id="UP000005238">
    <property type="component" value="Unassembled WGS sequence"/>
</dbReference>
<evidence type="ECO:0000256" key="1">
    <source>
        <dbReference type="SAM" id="MobiDB-lite"/>
    </source>
</evidence>
<organism evidence="2 3">
    <name type="scientific">Phytophthora ramorum</name>
    <name type="common">Sudden oak death agent</name>
    <dbReference type="NCBI Taxonomy" id="164328"/>
    <lineage>
        <taxon>Eukaryota</taxon>
        <taxon>Sar</taxon>
        <taxon>Stramenopiles</taxon>
        <taxon>Oomycota</taxon>
        <taxon>Peronosporomycetes</taxon>
        <taxon>Peronosporales</taxon>
        <taxon>Peronosporaceae</taxon>
        <taxon>Phytophthora</taxon>
    </lineage>
</organism>
<dbReference type="AlphaFoldDB" id="H3HE28"/>
<protein>
    <submittedName>
        <fullName evidence="2">Uncharacterized protein</fullName>
    </submittedName>
</protein>
<accession>H3HE28</accession>
<dbReference type="eggNOG" id="ENOG502S82D">
    <property type="taxonomic scope" value="Eukaryota"/>
</dbReference>
<proteinExistence type="predicted"/>
<dbReference type="EMBL" id="DS566096">
    <property type="status" value="NOT_ANNOTATED_CDS"/>
    <property type="molecule type" value="Genomic_DNA"/>
</dbReference>
<reference evidence="3" key="1">
    <citation type="journal article" date="2006" name="Science">
        <title>Phytophthora genome sequences uncover evolutionary origins and mechanisms of pathogenesis.</title>
        <authorList>
            <person name="Tyler B.M."/>
            <person name="Tripathy S."/>
            <person name="Zhang X."/>
            <person name="Dehal P."/>
            <person name="Jiang R.H."/>
            <person name="Aerts A."/>
            <person name="Arredondo F.D."/>
            <person name="Baxter L."/>
            <person name="Bensasson D."/>
            <person name="Beynon J.L."/>
            <person name="Chapman J."/>
            <person name="Damasceno C.M."/>
            <person name="Dorrance A.E."/>
            <person name="Dou D."/>
            <person name="Dickerman A.W."/>
            <person name="Dubchak I.L."/>
            <person name="Garbelotto M."/>
            <person name="Gijzen M."/>
            <person name="Gordon S.G."/>
            <person name="Govers F."/>
            <person name="Grunwald N.J."/>
            <person name="Huang W."/>
            <person name="Ivors K.L."/>
            <person name="Jones R.W."/>
            <person name="Kamoun S."/>
            <person name="Krampis K."/>
            <person name="Lamour K.H."/>
            <person name="Lee M.K."/>
            <person name="McDonald W.H."/>
            <person name="Medina M."/>
            <person name="Meijer H.J."/>
            <person name="Nordberg E.K."/>
            <person name="Maclean D.J."/>
            <person name="Ospina-Giraldo M.D."/>
            <person name="Morris P.F."/>
            <person name="Phuntumart V."/>
            <person name="Putnam N.H."/>
            <person name="Rash S."/>
            <person name="Rose J.K."/>
            <person name="Sakihama Y."/>
            <person name="Salamov A.A."/>
            <person name="Savidor A."/>
            <person name="Scheuring C.F."/>
            <person name="Smith B.M."/>
            <person name="Sobral B.W."/>
            <person name="Terry A."/>
            <person name="Torto-Alalibo T.A."/>
            <person name="Win J."/>
            <person name="Xu Z."/>
            <person name="Zhang H."/>
            <person name="Grigoriev I.V."/>
            <person name="Rokhsar D.S."/>
            <person name="Boore J.L."/>
        </authorList>
    </citation>
    <scope>NUCLEOTIDE SEQUENCE [LARGE SCALE GENOMIC DNA]</scope>
    <source>
        <strain evidence="3">Pr102</strain>
    </source>
</reference>
<name>H3HE28_PHYRM</name>
<dbReference type="HOGENOM" id="CLU_077278_0_0_1"/>
<feature type="region of interest" description="Disordered" evidence="1">
    <location>
        <begin position="232"/>
        <end position="263"/>
    </location>
</feature>
<feature type="region of interest" description="Disordered" evidence="1">
    <location>
        <begin position="187"/>
        <end position="212"/>
    </location>
</feature>
<evidence type="ECO:0000313" key="2">
    <source>
        <dbReference type="EnsemblProtists" id="Phyra96717"/>
    </source>
</evidence>
<dbReference type="EnsemblProtists" id="Phyra96717">
    <property type="protein sequence ID" value="Phyra96717"/>
    <property type="gene ID" value="Phyra96717"/>
</dbReference>
<dbReference type="VEuPathDB" id="FungiDB:KRP23_5574"/>
<feature type="compositionally biased region" description="Basic and acidic residues" evidence="1">
    <location>
        <begin position="251"/>
        <end position="263"/>
    </location>
</feature>
<dbReference type="OMA" id="RVEMETN"/>